<name>A0A8H5UVY7_9HYPO</name>
<keyword evidence="3" id="KW-1185">Reference proteome</keyword>
<keyword evidence="1" id="KW-0812">Transmembrane</keyword>
<evidence type="ECO:0000313" key="3">
    <source>
        <dbReference type="Proteomes" id="UP000544095"/>
    </source>
</evidence>
<proteinExistence type="predicted"/>
<reference evidence="2 3" key="1">
    <citation type="submission" date="2020-05" db="EMBL/GenBank/DDBJ databases">
        <title>Identification and distribution of gene clusters putatively required for synthesis of sphingolipid metabolism inhibitors in phylogenetically diverse species of the filamentous fungus Fusarium.</title>
        <authorList>
            <person name="Kim H.-S."/>
            <person name="Busman M."/>
            <person name="Brown D.W."/>
            <person name="Divon H."/>
            <person name="Uhlig S."/>
            <person name="Proctor R.H."/>
        </authorList>
    </citation>
    <scope>NUCLEOTIDE SEQUENCE [LARGE SCALE GENOMIC DNA]</scope>
    <source>
        <strain evidence="2 3">NRRL 25211</strain>
    </source>
</reference>
<keyword evidence="1" id="KW-0472">Membrane</keyword>
<dbReference type="AlphaFoldDB" id="A0A8H5UVY7"/>
<evidence type="ECO:0000313" key="2">
    <source>
        <dbReference type="EMBL" id="KAF5599420.1"/>
    </source>
</evidence>
<gene>
    <name evidence="2" type="ORF">FPANT_3397</name>
</gene>
<keyword evidence="1" id="KW-1133">Transmembrane helix</keyword>
<comment type="caution">
    <text evidence="2">The sequence shown here is derived from an EMBL/GenBank/DDBJ whole genome shotgun (WGS) entry which is preliminary data.</text>
</comment>
<protein>
    <submittedName>
        <fullName evidence="2">Uncharacterized protein</fullName>
    </submittedName>
</protein>
<sequence length="134" mass="15050">MASLSYVLSLLQGVPIAAQILTIIAAIPIAIYAYDWVRKERLLPGYPPISLDGKTPEESWIIFPKGNSCQRSSAMPGFTLSSRQLHRPQIDSSTKICRGSARRRKCSLHKVCYCRPPMVTPQLQSVITRQKKYC</sequence>
<accession>A0A8H5UVY7</accession>
<dbReference type="EMBL" id="JAAOAR010000153">
    <property type="protein sequence ID" value="KAF5599420.1"/>
    <property type="molecule type" value="Genomic_DNA"/>
</dbReference>
<feature type="transmembrane region" description="Helical" evidence="1">
    <location>
        <begin position="6"/>
        <end position="34"/>
    </location>
</feature>
<organism evidence="2 3">
    <name type="scientific">Fusarium pseudoanthophilum</name>
    <dbReference type="NCBI Taxonomy" id="48495"/>
    <lineage>
        <taxon>Eukaryota</taxon>
        <taxon>Fungi</taxon>
        <taxon>Dikarya</taxon>
        <taxon>Ascomycota</taxon>
        <taxon>Pezizomycotina</taxon>
        <taxon>Sordariomycetes</taxon>
        <taxon>Hypocreomycetidae</taxon>
        <taxon>Hypocreales</taxon>
        <taxon>Nectriaceae</taxon>
        <taxon>Fusarium</taxon>
        <taxon>Fusarium fujikuroi species complex</taxon>
    </lineage>
</organism>
<dbReference type="Proteomes" id="UP000544095">
    <property type="component" value="Unassembled WGS sequence"/>
</dbReference>
<evidence type="ECO:0000256" key="1">
    <source>
        <dbReference type="SAM" id="Phobius"/>
    </source>
</evidence>